<evidence type="ECO:0000256" key="5">
    <source>
        <dbReference type="ARBA" id="ARBA00022989"/>
    </source>
</evidence>
<comment type="caution">
    <text evidence="9">The sequence shown here is derived from an EMBL/GenBank/DDBJ whole genome shotgun (WGS) entry which is preliminary data.</text>
</comment>
<dbReference type="InterPro" id="IPR005828">
    <property type="entry name" value="MFS_sugar_transport-like"/>
</dbReference>
<dbReference type="Proteomes" id="UP000807469">
    <property type="component" value="Unassembled WGS sequence"/>
</dbReference>
<dbReference type="Gene3D" id="1.20.1250.20">
    <property type="entry name" value="MFS general substrate transporter like domains"/>
    <property type="match status" value="2"/>
</dbReference>
<feature type="transmembrane region" description="Helical" evidence="7">
    <location>
        <begin position="398"/>
        <end position="418"/>
    </location>
</feature>
<dbReference type="InterPro" id="IPR005829">
    <property type="entry name" value="Sugar_transporter_CS"/>
</dbReference>
<keyword evidence="6 7" id="KW-0472">Membrane</keyword>
<feature type="transmembrane region" description="Helical" evidence="7">
    <location>
        <begin position="125"/>
        <end position="142"/>
    </location>
</feature>
<dbReference type="GO" id="GO:0006817">
    <property type="term" value="P:phosphate ion transport"/>
    <property type="evidence" value="ECO:0007669"/>
    <property type="project" value="UniProtKB-KW"/>
</dbReference>
<feature type="transmembrane region" description="Helical" evidence="7">
    <location>
        <begin position="370"/>
        <end position="391"/>
    </location>
</feature>
<dbReference type="GO" id="GO:0005315">
    <property type="term" value="F:phosphate transmembrane transporter activity"/>
    <property type="evidence" value="ECO:0007669"/>
    <property type="project" value="InterPro"/>
</dbReference>
<reference evidence="9" key="1">
    <citation type="submission" date="2020-11" db="EMBL/GenBank/DDBJ databases">
        <authorList>
            <consortium name="DOE Joint Genome Institute"/>
            <person name="Ahrendt S."/>
            <person name="Riley R."/>
            <person name="Andreopoulos W."/>
            <person name="Labutti K."/>
            <person name="Pangilinan J."/>
            <person name="Ruiz-Duenas F.J."/>
            <person name="Barrasa J.M."/>
            <person name="Sanchez-Garcia M."/>
            <person name="Camarero S."/>
            <person name="Miyauchi S."/>
            <person name="Serrano A."/>
            <person name="Linde D."/>
            <person name="Babiker R."/>
            <person name="Drula E."/>
            <person name="Ayuso-Fernandez I."/>
            <person name="Pacheco R."/>
            <person name="Padilla G."/>
            <person name="Ferreira P."/>
            <person name="Barriuso J."/>
            <person name="Kellner H."/>
            <person name="Castanera R."/>
            <person name="Alfaro M."/>
            <person name="Ramirez L."/>
            <person name="Pisabarro A.G."/>
            <person name="Kuo A."/>
            <person name="Tritt A."/>
            <person name="Lipzen A."/>
            <person name="He G."/>
            <person name="Yan M."/>
            <person name="Ng V."/>
            <person name="Cullen D."/>
            <person name="Martin F."/>
            <person name="Rosso M.-N."/>
            <person name="Henrissat B."/>
            <person name="Hibbett D."/>
            <person name="Martinez A.T."/>
            <person name="Grigoriev I.V."/>
        </authorList>
    </citation>
    <scope>NUCLEOTIDE SEQUENCE</scope>
    <source>
        <strain evidence="9">CIRM-BRFM 674</strain>
    </source>
</reference>
<evidence type="ECO:0000256" key="4">
    <source>
        <dbReference type="ARBA" id="ARBA00022692"/>
    </source>
</evidence>
<dbReference type="InterPro" id="IPR036259">
    <property type="entry name" value="MFS_trans_sf"/>
</dbReference>
<sequence length="552" mass="60032">MASYREKGSDRESHEKVVPANSGYVLDERRRAALAEVDNAKFSWFHAKVCIVAGVGFFTDAYDIFAINIASTMLGYVYGSSAKPGALKSLNKQQDLGVKVATPVGTLVGQLLFGWLADVLGRKKMYGVELMIIIIATFAQALSGNAPAVHIIGVLVVWRFIMGIGIGGDYPLSAVISSEFASTKIRGRMMTAVFAAQGWGNFVAALVGFIITAAYKSSVLSERDPLNPRSVDFMWRLLIGLGAVPGVVALYFRLTIPETPRFTMDIERNIDQAATDIQAVLAGRRSHADDDAFIQRIEAPKASWADFREHFGKVENFKILFGTAYSWFALDIAFYGLGLNSGIILQAIGFGGPKSTGARAIYDNLHNICVGNLILSAAGLIPGYWVSFLFIDKWGRKPIQLMGFIMLTILFVILGFGYDKLTATQSATKAFVFLYCLADFFQNFGPNTTTFVIPGEIFPTRYRSTAHGISAASGKLGAIVAQVGFSQLKDIGGTNKWVKHILEIFAFFMLTGIGSTLLLPETMGRTLEDLSNENQEGFVRGAANKTAIVTDA</sequence>
<dbReference type="PROSITE" id="PS00216">
    <property type="entry name" value="SUGAR_TRANSPORT_1"/>
    <property type="match status" value="1"/>
</dbReference>
<dbReference type="CDD" id="cd17364">
    <property type="entry name" value="MFS_PhT"/>
    <property type="match status" value="1"/>
</dbReference>
<dbReference type="GO" id="GO:0016020">
    <property type="term" value="C:membrane"/>
    <property type="evidence" value="ECO:0007669"/>
    <property type="project" value="UniProtKB-SubCell"/>
</dbReference>
<feature type="transmembrane region" description="Helical" evidence="7">
    <location>
        <begin position="497"/>
        <end position="519"/>
    </location>
</feature>
<keyword evidence="3" id="KW-0592">Phosphate transport</keyword>
<evidence type="ECO:0000313" key="9">
    <source>
        <dbReference type="EMBL" id="KAF9485237.1"/>
    </source>
</evidence>
<gene>
    <name evidence="9" type="ORF">BDN70DRAFT_796233</name>
</gene>
<evidence type="ECO:0000256" key="3">
    <source>
        <dbReference type="ARBA" id="ARBA00022592"/>
    </source>
</evidence>
<dbReference type="Pfam" id="PF00083">
    <property type="entry name" value="Sugar_tr"/>
    <property type="match status" value="1"/>
</dbReference>
<feature type="transmembrane region" description="Helical" evidence="7">
    <location>
        <begin position="233"/>
        <end position="254"/>
    </location>
</feature>
<comment type="subcellular location">
    <subcellularLocation>
        <location evidence="1">Membrane</location>
        <topology evidence="1">Multi-pass membrane protein</topology>
    </subcellularLocation>
</comment>
<dbReference type="PROSITE" id="PS00217">
    <property type="entry name" value="SUGAR_TRANSPORT_2"/>
    <property type="match status" value="1"/>
</dbReference>
<proteinExistence type="predicted"/>
<evidence type="ECO:0000256" key="1">
    <source>
        <dbReference type="ARBA" id="ARBA00004141"/>
    </source>
</evidence>
<protein>
    <submittedName>
        <fullName evidence="9">Phosphate transporter</fullName>
    </submittedName>
</protein>
<keyword evidence="4 7" id="KW-0812">Transmembrane</keyword>
<dbReference type="OrthoDB" id="433512at2759"/>
<feature type="transmembrane region" description="Helical" evidence="7">
    <location>
        <begin position="189"/>
        <end position="213"/>
    </location>
</feature>
<evidence type="ECO:0000259" key="8">
    <source>
        <dbReference type="PROSITE" id="PS50850"/>
    </source>
</evidence>
<dbReference type="InterPro" id="IPR020846">
    <property type="entry name" value="MFS_dom"/>
</dbReference>
<evidence type="ECO:0000256" key="7">
    <source>
        <dbReference type="SAM" id="Phobius"/>
    </source>
</evidence>
<feature type="transmembrane region" description="Helical" evidence="7">
    <location>
        <begin position="148"/>
        <end position="168"/>
    </location>
</feature>
<dbReference type="AlphaFoldDB" id="A0A9P5ZD37"/>
<dbReference type="EMBL" id="MU155137">
    <property type="protein sequence ID" value="KAF9485237.1"/>
    <property type="molecule type" value="Genomic_DNA"/>
</dbReference>
<dbReference type="PROSITE" id="PS50850">
    <property type="entry name" value="MFS"/>
    <property type="match status" value="1"/>
</dbReference>
<name>A0A9P5ZD37_9AGAR</name>
<dbReference type="PANTHER" id="PTHR24064">
    <property type="entry name" value="SOLUTE CARRIER FAMILY 22 MEMBER"/>
    <property type="match status" value="1"/>
</dbReference>
<keyword evidence="2" id="KW-0813">Transport</keyword>
<dbReference type="NCBIfam" id="TIGR00887">
    <property type="entry name" value="2A0109"/>
    <property type="match status" value="1"/>
</dbReference>
<evidence type="ECO:0000256" key="6">
    <source>
        <dbReference type="ARBA" id="ARBA00023136"/>
    </source>
</evidence>
<keyword evidence="10" id="KW-1185">Reference proteome</keyword>
<evidence type="ECO:0000256" key="2">
    <source>
        <dbReference type="ARBA" id="ARBA00022448"/>
    </source>
</evidence>
<feature type="domain" description="Major facilitator superfamily (MFS) profile" evidence="8">
    <location>
        <begin position="49"/>
        <end position="523"/>
    </location>
</feature>
<dbReference type="SUPFAM" id="SSF103473">
    <property type="entry name" value="MFS general substrate transporter"/>
    <property type="match status" value="1"/>
</dbReference>
<keyword evidence="5 7" id="KW-1133">Transmembrane helix</keyword>
<organism evidence="9 10">
    <name type="scientific">Pholiota conissans</name>
    <dbReference type="NCBI Taxonomy" id="109636"/>
    <lineage>
        <taxon>Eukaryota</taxon>
        <taxon>Fungi</taxon>
        <taxon>Dikarya</taxon>
        <taxon>Basidiomycota</taxon>
        <taxon>Agaricomycotina</taxon>
        <taxon>Agaricomycetes</taxon>
        <taxon>Agaricomycetidae</taxon>
        <taxon>Agaricales</taxon>
        <taxon>Agaricineae</taxon>
        <taxon>Strophariaceae</taxon>
        <taxon>Pholiota</taxon>
    </lineage>
</organism>
<accession>A0A9P5ZD37</accession>
<dbReference type="InterPro" id="IPR004738">
    <property type="entry name" value="Phos_permease"/>
</dbReference>
<evidence type="ECO:0000313" key="10">
    <source>
        <dbReference type="Proteomes" id="UP000807469"/>
    </source>
</evidence>